<proteinExistence type="predicted"/>
<reference evidence="2 3" key="1">
    <citation type="submission" date="2020-08" db="EMBL/GenBank/DDBJ databases">
        <title>Plant Genome Project.</title>
        <authorList>
            <person name="Zhang R.-G."/>
        </authorList>
    </citation>
    <scope>NUCLEOTIDE SEQUENCE [LARGE SCALE GENOMIC DNA]</scope>
    <source>
        <tissue evidence="2">Rhizome</tissue>
    </source>
</reference>
<protein>
    <submittedName>
        <fullName evidence="2">Uncharacterized protein</fullName>
    </submittedName>
</protein>
<dbReference type="SUPFAM" id="SSF54001">
    <property type="entry name" value="Cysteine proteinases"/>
    <property type="match status" value="1"/>
</dbReference>
<dbReference type="PANTHER" id="PTHR24006:SF874">
    <property type="entry name" value="UBIQUITIN CARBOXYL-TERMINAL HYDROLASE 16"/>
    <property type="match status" value="1"/>
</dbReference>
<name>A0A8J5GYK0_ZINOF</name>
<dbReference type="GO" id="GO:0005634">
    <property type="term" value="C:nucleus"/>
    <property type="evidence" value="ECO:0007669"/>
    <property type="project" value="TreeGrafter"/>
</dbReference>
<dbReference type="InterPro" id="IPR050164">
    <property type="entry name" value="Peptidase_C19"/>
</dbReference>
<dbReference type="EMBL" id="JACMSC010000008">
    <property type="protein sequence ID" value="KAG6511569.1"/>
    <property type="molecule type" value="Genomic_DNA"/>
</dbReference>
<dbReference type="Proteomes" id="UP000734854">
    <property type="component" value="Unassembled WGS sequence"/>
</dbReference>
<dbReference type="GO" id="GO:0016579">
    <property type="term" value="P:protein deubiquitination"/>
    <property type="evidence" value="ECO:0007669"/>
    <property type="project" value="TreeGrafter"/>
</dbReference>
<feature type="region of interest" description="Disordered" evidence="1">
    <location>
        <begin position="200"/>
        <end position="220"/>
    </location>
</feature>
<dbReference type="Gene3D" id="3.90.70.10">
    <property type="entry name" value="Cysteine proteinases"/>
    <property type="match status" value="1"/>
</dbReference>
<dbReference type="GO" id="GO:0004843">
    <property type="term" value="F:cysteine-type deubiquitinase activity"/>
    <property type="evidence" value="ECO:0007669"/>
    <property type="project" value="TreeGrafter"/>
</dbReference>
<dbReference type="InterPro" id="IPR038765">
    <property type="entry name" value="Papain-like_cys_pep_sf"/>
</dbReference>
<gene>
    <name evidence="2" type="ORF">ZIOFF_029642</name>
</gene>
<accession>A0A8J5GYK0</accession>
<dbReference type="AlphaFoldDB" id="A0A8J5GYK0"/>
<keyword evidence="3" id="KW-1185">Reference proteome</keyword>
<evidence type="ECO:0000256" key="1">
    <source>
        <dbReference type="SAM" id="MobiDB-lite"/>
    </source>
</evidence>
<comment type="caution">
    <text evidence="2">The sequence shown here is derived from an EMBL/GenBank/DDBJ whole genome shotgun (WGS) entry which is preliminary data.</text>
</comment>
<sequence length="413" mass="45921">MFINYSSGKCQILHWRQGHKNECGSPRIDVVGITPLSGLTVEGSDLHNNQPNSEGNYQAAVMTSSKKLSSTSSYSSEAFSDDEFLNSSGTESASDSSDSSSSSYSVFFGPVKTFDAFSSAVYPSVLPKSGCEIQSSSNISHDSTTYKERENSILDARSHMRLSQKVPNEDICSQTKSRNEMLSLRSLSGVAQINTTLRTSLNESRPPCGSKSHSGQASPAGQFISDYASRKVHNPPKATTKFRHNAESHSSDIKTSVQKVVQQLKLSKLSQQHSSLFDNDSSKKPKMLFPFEYFVKLYNSDKVVLCPSGLINCHNRYAIDAMESVCLKEAGLHAIDRWTEETTFIQLTFGGYLHSKIECMKCNNRSEHNERMMDLTLDIEGNIGTLEEALRKFTMTEVLDGDNKYQCLRWNTH</sequence>
<dbReference type="PANTHER" id="PTHR24006">
    <property type="entry name" value="UBIQUITIN CARBOXYL-TERMINAL HYDROLASE"/>
    <property type="match status" value="1"/>
</dbReference>
<evidence type="ECO:0000313" key="3">
    <source>
        <dbReference type="Proteomes" id="UP000734854"/>
    </source>
</evidence>
<dbReference type="GO" id="GO:0005829">
    <property type="term" value="C:cytosol"/>
    <property type="evidence" value="ECO:0007669"/>
    <property type="project" value="TreeGrafter"/>
</dbReference>
<evidence type="ECO:0000313" key="2">
    <source>
        <dbReference type="EMBL" id="KAG6511569.1"/>
    </source>
</evidence>
<organism evidence="2 3">
    <name type="scientific">Zingiber officinale</name>
    <name type="common">Ginger</name>
    <name type="synonym">Amomum zingiber</name>
    <dbReference type="NCBI Taxonomy" id="94328"/>
    <lineage>
        <taxon>Eukaryota</taxon>
        <taxon>Viridiplantae</taxon>
        <taxon>Streptophyta</taxon>
        <taxon>Embryophyta</taxon>
        <taxon>Tracheophyta</taxon>
        <taxon>Spermatophyta</taxon>
        <taxon>Magnoliopsida</taxon>
        <taxon>Liliopsida</taxon>
        <taxon>Zingiberales</taxon>
        <taxon>Zingiberaceae</taxon>
        <taxon>Zingiber</taxon>
    </lineage>
</organism>